<accession>A0AAD8I8W0</accession>
<dbReference type="AlphaFoldDB" id="A0AAD8I8W0"/>
<evidence type="ECO:0000256" key="1">
    <source>
        <dbReference type="SAM" id="MobiDB-lite"/>
    </source>
</evidence>
<feature type="compositionally biased region" description="Basic residues" evidence="1">
    <location>
        <begin position="82"/>
        <end position="92"/>
    </location>
</feature>
<feature type="compositionally biased region" description="Low complexity" evidence="1">
    <location>
        <begin position="65"/>
        <end position="74"/>
    </location>
</feature>
<name>A0AAD8I8W0_9APIA</name>
<keyword evidence="3" id="KW-1185">Reference proteome</keyword>
<dbReference type="EMBL" id="JAUIZM010000006">
    <property type="protein sequence ID" value="KAK1379570.1"/>
    <property type="molecule type" value="Genomic_DNA"/>
</dbReference>
<feature type="region of interest" description="Disordered" evidence="1">
    <location>
        <begin position="65"/>
        <end position="224"/>
    </location>
</feature>
<gene>
    <name evidence="2" type="ORF">POM88_026314</name>
</gene>
<dbReference type="Proteomes" id="UP001237642">
    <property type="component" value="Unassembled WGS sequence"/>
</dbReference>
<feature type="compositionally biased region" description="Gly residues" evidence="1">
    <location>
        <begin position="108"/>
        <end position="118"/>
    </location>
</feature>
<protein>
    <submittedName>
        <fullName evidence="2">Uncharacterized protein</fullName>
    </submittedName>
</protein>
<evidence type="ECO:0000313" key="2">
    <source>
        <dbReference type="EMBL" id="KAK1379570.1"/>
    </source>
</evidence>
<sequence length="224" mass="24695">MDEIGKLETNGDILLMTGLITKEVQYVEVFVVFIELEPLTVEGLPLGNTDISPVIEVDDLTVEEVMQSSESSSTDETEQVHVIKKKKIKSVGRKSTPMKKSGNRPIVGEGGNDGNEGGNEGENEGGNDGGRNADYSGHNADEVGTDGNQSNKDGYEAEYEDHNDGGNEDYDFNLEWMNEPLSDEDDAEWFPDSSNDGNSNFEEDFGDVTSEYKGWNMNDNLYKE</sequence>
<proteinExistence type="predicted"/>
<reference evidence="2" key="1">
    <citation type="submission" date="2023-02" db="EMBL/GenBank/DDBJ databases">
        <title>Genome of toxic invasive species Heracleum sosnowskyi carries increased number of genes despite the absence of recent whole-genome duplications.</title>
        <authorList>
            <person name="Schelkunov M."/>
            <person name="Shtratnikova V."/>
            <person name="Makarenko M."/>
            <person name="Klepikova A."/>
            <person name="Omelchenko D."/>
            <person name="Novikova G."/>
            <person name="Obukhova E."/>
            <person name="Bogdanov V."/>
            <person name="Penin A."/>
            <person name="Logacheva M."/>
        </authorList>
    </citation>
    <scope>NUCLEOTIDE SEQUENCE</scope>
    <source>
        <strain evidence="2">Hsosn_3</strain>
        <tissue evidence="2">Leaf</tissue>
    </source>
</reference>
<reference evidence="2" key="2">
    <citation type="submission" date="2023-05" db="EMBL/GenBank/DDBJ databases">
        <authorList>
            <person name="Schelkunov M.I."/>
        </authorList>
    </citation>
    <scope>NUCLEOTIDE SEQUENCE</scope>
    <source>
        <strain evidence="2">Hsosn_3</strain>
        <tissue evidence="2">Leaf</tissue>
    </source>
</reference>
<evidence type="ECO:0000313" key="3">
    <source>
        <dbReference type="Proteomes" id="UP001237642"/>
    </source>
</evidence>
<comment type="caution">
    <text evidence="2">The sequence shown here is derived from an EMBL/GenBank/DDBJ whole genome shotgun (WGS) entry which is preliminary data.</text>
</comment>
<organism evidence="2 3">
    <name type="scientific">Heracleum sosnowskyi</name>
    <dbReference type="NCBI Taxonomy" id="360622"/>
    <lineage>
        <taxon>Eukaryota</taxon>
        <taxon>Viridiplantae</taxon>
        <taxon>Streptophyta</taxon>
        <taxon>Embryophyta</taxon>
        <taxon>Tracheophyta</taxon>
        <taxon>Spermatophyta</taxon>
        <taxon>Magnoliopsida</taxon>
        <taxon>eudicotyledons</taxon>
        <taxon>Gunneridae</taxon>
        <taxon>Pentapetalae</taxon>
        <taxon>asterids</taxon>
        <taxon>campanulids</taxon>
        <taxon>Apiales</taxon>
        <taxon>Apiaceae</taxon>
        <taxon>Apioideae</taxon>
        <taxon>apioid superclade</taxon>
        <taxon>Tordylieae</taxon>
        <taxon>Tordyliinae</taxon>
        <taxon>Heracleum</taxon>
    </lineage>
</organism>